<evidence type="ECO:0000256" key="1">
    <source>
        <dbReference type="SAM" id="MobiDB-lite"/>
    </source>
</evidence>
<reference evidence="3 4" key="1">
    <citation type="submission" date="2021-05" db="EMBL/GenBank/DDBJ databases">
        <authorList>
            <person name="Zhang Z.D."/>
            <person name="Osman G."/>
        </authorList>
    </citation>
    <scope>NUCLEOTIDE SEQUENCE [LARGE SCALE GENOMIC DNA]</scope>
    <source>
        <strain evidence="3 4">KCTC 32217</strain>
    </source>
</reference>
<gene>
    <name evidence="3" type="ORF">KI659_07540</name>
</gene>
<evidence type="ECO:0000313" key="3">
    <source>
        <dbReference type="EMBL" id="MBS9523865.1"/>
    </source>
</evidence>
<evidence type="ECO:0008006" key="5">
    <source>
        <dbReference type="Google" id="ProtNLM"/>
    </source>
</evidence>
<feature type="transmembrane region" description="Helical" evidence="2">
    <location>
        <begin position="20"/>
        <end position="38"/>
    </location>
</feature>
<keyword evidence="2" id="KW-0812">Transmembrane</keyword>
<protein>
    <recommendedName>
        <fullName evidence="5">DUF4175 family protein</fullName>
    </recommendedName>
</protein>
<feature type="transmembrane region" description="Helical" evidence="2">
    <location>
        <begin position="120"/>
        <end position="140"/>
    </location>
</feature>
<accession>A0AAP2G3V4</accession>
<feature type="compositionally biased region" description="Basic and acidic residues" evidence="1">
    <location>
        <begin position="718"/>
        <end position="729"/>
    </location>
</feature>
<keyword evidence="2" id="KW-1133">Transmembrane helix</keyword>
<dbReference type="EMBL" id="JAHCMY010000003">
    <property type="protein sequence ID" value="MBS9523865.1"/>
    <property type="molecule type" value="Genomic_DNA"/>
</dbReference>
<evidence type="ECO:0000313" key="4">
    <source>
        <dbReference type="Proteomes" id="UP001319104"/>
    </source>
</evidence>
<feature type="compositionally biased region" description="Polar residues" evidence="1">
    <location>
        <begin position="708"/>
        <end position="717"/>
    </location>
</feature>
<feature type="compositionally biased region" description="Basic and acidic residues" evidence="1">
    <location>
        <begin position="481"/>
        <end position="518"/>
    </location>
</feature>
<organism evidence="3 4">
    <name type="scientific">Litoribacter ruber</name>
    <dbReference type="NCBI Taxonomy" id="702568"/>
    <lineage>
        <taxon>Bacteria</taxon>
        <taxon>Pseudomonadati</taxon>
        <taxon>Bacteroidota</taxon>
        <taxon>Cytophagia</taxon>
        <taxon>Cytophagales</taxon>
        <taxon>Cyclobacteriaceae</taxon>
        <taxon>Litoribacter</taxon>
    </lineage>
</organism>
<proteinExistence type="predicted"/>
<feature type="transmembrane region" description="Helical" evidence="2">
    <location>
        <begin position="44"/>
        <end position="64"/>
    </location>
</feature>
<dbReference type="Proteomes" id="UP001319104">
    <property type="component" value="Unassembled WGS sequence"/>
</dbReference>
<feature type="region of interest" description="Disordered" evidence="1">
    <location>
        <begin position="459"/>
        <end position="522"/>
    </location>
</feature>
<comment type="caution">
    <text evidence="3">The sequence shown here is derived from an EMBL/GenBank/DDBJ whole genome shotgun (WGS) entry which is preliminary data.</text>
</comment>
<name>A0AAP2G3V4_9BACT</name>
<sequence length="729" mass="83471">MNKLRKSIEKVQWQLRANALLKAFLMASVLGLLSFAFLDSEWVAVSLAGLVFMGLSYVFGAFAAQRESALAILHRNIDQMEYSLDLLSKNQLTIAEQLQLERLNQKVGNTTIPSVWKQNLIPFLGLLVFAVGIYFLSSYLPQHQITEENQPLISSSSPADRNERPALQLEKTSIHITPPPYTGLKPTKQREMDLSVMAGSQVEWNLDFNWTDDLQVDLVNQAGERLSFSSKDGSFSLREKALSSGIYSIQVFQGEEEHLRTPFHKIEVIQDKAPVIEPKQKEVYTYHSIRDEQRTTLSAKVSDDFLVTEVYLVATLARGSGENVKFRETRIPFEKTHFKSAQMERTLDFKALNFRPGDELYYYWAARDNRQPEANTARSETFFIKYRDTTAMSEAELTTMAVQVLPEYFRSQRQIIIDTEKLIAERGKKAEKAFNSTSNEIGYDQKLLRMRYGQYLGEEFESSAGGGDPMADGDGDLLEGFMHKHDQEGEHEPDHGHSHDHGHGHEHEETNSQSKDDGGLGNLLENFIHAHEDDEMNTFYEESTRGILKAALENMWQSELHLRMFEPEKALPYQNKALELLKSVQQKSRVYVRRTGFDPPPIKEAEKRLSGDLDKIHVQDLKTLEFDTEKTAQLAAKILGFLERETLAEADRQVVREFGNYWTVRMQTSGMDDWNQLISLQKLSSGEALSFDEKAKLQQKLTTFLKNQPRPKQSRGNKQLERNLWKNLP</sequence>
<dbReference type="RefSeq" id="WP_213944741.1">
    <property type="nucleotide sequence ID" value="NZ_JAHCMY010000003.1"/>
</dbReference>
<dbReference type="AlphaFoldDB" id="A0AAP2G3V4"/>
<keyword evidence="2" id="KW-0472">Membrane</keyword>
<keyword evidence="4" id="KW-1185">Reference proteome</keyword>
<feature type="region of interest" description="Disordered" evidence="1">
    <location>
        <begin position="708"/>
        <end position="729"/>
    </location>
</feature>
<evidence type="ECO:0000256" key="2">
    <source>
        <dbReference type="SAM" id="Phobius"/>
    </source>
</evidence>